<proteinExistence type="predicted"/>
<dbReference type="InterPro" id="IPR013099">
    <property type="entry name" value="K_chnl_dom"/>
</dbReference>
<keyword evidence="2" id="KW-0812">Transmembrane</keyword>
<keyword evidence="2" id="KW-0472">Membrane</keyword>
<evidence type="ECO:0000256" key="1">
    <source>
        <dbReference type="SAM" id="MobiDB-lite"/>
    </source>
</evidence>
<keyword evidence="2" id="KW-1133">Transmembrane helix</keyword>
<feature type="transmembrane region" description="Helical" evidence="2">
    <location>
        <begin position="22"/>
        <end position="40"/>
    </location>
</feature>
<keyword evidence="4" id="KW-0813">Transport</keyword>
<reference evidence="5" key="1">
    <citation type="journal article" date="2019" name="Int. J. Syst. Evol. Microbiol.">
        <title>The Global Catalogue of Microorganisms (GCM) 10K type strain sequencing project: providing services to taxonomists for standard genome sequencing and annotation.</title>
        <authorList>
            <consortium name="The Broad Institute Genomics Platform"/>
            <consortium name="The Broad Institute Genome Sequencing Center for Infectious Disease"/>
            <person name="Wu L."/>
            <person name="Ma J."/>
        </authorList>
    </citation>
    <scope>NUCLEOTIDE SEQUENCE [LARGE SCALE GENOMIC DNA]</scope>
    <source>
        <strain evidence="5">CGMCC 4.1437</strain>
    </source>
</reference>
<accession>A0ABW0XFL8</accession>
<feature type="region of interest" description="Disordered" evidence="1">
    <location>
        <begin position="1"/>
        <end position="20"/>
    </location>
</feature>
<organism evidence="4 5">
    <name type="scientific">Kitasatospora misakiensis</name>
    <dbReference type="NCBI Taxonomy" id="67330"/>
    <lineage>
        <taxon>Bacteria</taxon>
        <taxon>Bacillati</taxon>
        <taxon>Actinomycetota</taxon>
        <taxon>Actinomycetes</taxon>
        <taxon>Kitasatosporales</taxon>
        <taxon>Streptomycetaceae</taxon>
        <taxon>Kitasatospora</taxon>
    </lineage>
</organism>
<feature type="transmembrane region" description="Helical" evidence="2">
    <location>
        <begin position="52"/>
        <end position="73"/>
    </location>
</feature>
<evidence type="ECO:0000256" key="2">
    <source>
        <dbReference type="SAM" id="Phobius"/>
    </source>
</evidence>
<feature type="transmembrane region" description="Helical" evidence="2">
    <location>
        <begin position="117"/>
        <end position="134"/>
    </location>
</feature>
<feature type="compositionally biased region" description="Basic residues" evidence="1">
    <location>
        <begin position="188"/>
        <end position="203"/>
    </location>
</feature>
<name>A0ABW0XFL8_9ACTN</name>
<gene>
    <name evidence="4" type="ORF">ACFP3U_30375</name>
</gene>
<evidence type="ECO:0000259" key="3">
    <source>
        <dbReference type="Pfam" id="PF07885"/>
    </source>
</evidence>
<dbReference type="GO" id="GO:0034220">
    <property type="term" value="P:monoatomic ion transmembrane transport"/>
    <property type="evidence" value="ECO:0007669"/>
    <property type="project" value="UniProtKB-KW"/>
</dbReference>
<keyword evidence="5" id="KW-1185">Reference proteome</keyword>
<evidence type="ECO:0000313" key="4">
    <source>
        <dbReference type="EMBL" id="MFC5667261.1"/>
    </source>
</evidence>
<keyword evidence="4" id="KW-0407">Ion channel</keyword>
<sequence length="218" mass="24159">MFANQQPPPTAPPPRDRPDPRAWGLLLGSFTLLMLGYFTLPLRALGNEQPVVGWVLFGAVLTMLTGLLLSRIVDSIRGTGRHPGVWLAFLICLSLTVFAGTYYVLADRPGEFDGLETRLDALYFTVVTMATIGYGDITPAGQGPRLVVLLQIAYNFVFLAAAAGALSRTVRSGMETRAQRLEDDPEHRRLRRPGRRPGHGKHHWDRDDDRDDRDHGDG</sequence>
<feature type="region of interest" description="Disordered" evidence="1">
    <location>
        <begin position="176"/>
        <end position="218"/>
    </location>
</feature>
<dbReference type="Proteomes" id="UP001595975">
    <property type="component" value="Unassembled WGS sequence"/>
</dbReference>
<dbReference type="SUPFAM" id="SSF81324">
    <property type="entry name" value="Voltage-gated potassium channels"/>
    <property type="match status" value="1"/>
</dbReference>
<dbReference type="Gene3D" id="1.10.287.70">
    <property type="match status" value="1"/>
</dbReference>
<feature type="compositionally biased region" description="Basic and acidic residues" evidence="1">
    <location>
        <begin position="177"/>
        <end position="187"/>
    </location>
</feature>
<dbReference type="EMBL" id="JBHSOF010000053">
    <property type="protein sequence ID" value="MFC5667261.1"/>
    <property type="molecule type" value="Genomic_DNA"/>
</dbReference>
<protein>
    <submittedName>
        <fullName evidence="4">Potassium channel family protein</fullName>
    </submittedName>
</protein>
<evidence type="ECO:0000313" key="5">
    <source>
        <dbReference type="Proteomes" id="UP001595975"/>
    </source>
</evidence>
<feature type="domain" description="Potassium channel" evidence="3">
    <location>
        <begin position="91"/>
        <end position="170"/>
    </location>
</feature>
<dbReference type="RefSeq" id="WP_380228938.1">
    <property type="nucleotide sequence ID" value="NZ_JBHSOF010000053.1"/>
</dbReference>
<feature type="compositionally biased region" description="Basic and acidic residues" evidence="1">
    <location>
        <begin position="204"/>
        <end position="218"/>
    </location>
</feature>
<feature type="transmembrane region" description="Helical" evidence="2">
    <location>
        <begin position="146"/>
        <end position="167"/>
    </location>
</feature>
<comment type="caution">
    <text evidence="4">The sequence shown here is derived from an EMBL/GenBank/DDBJ whole genome shotgun (WGS) entry which is preliminary data.</text>
</comment>
<dbReference type="Pfam" id="PF07885">
    <property type="entry name" value="Ion_trans_2"/>
    <property type="match status" value="1"/>
</dbReference>
<keyword evidence="4" id="KW-0406">Ion transport</keyword>
<feature type="compositionally biased region" description="Pro residues" evidence="1">
    <location>
        <begin position="1"/>
        <end position="13"/>
    </location>
</feature>
<feature type="transmembrane region" description="Helical" evidence="2">
    <location>
        <begin position="85"/>
        <end position="105"/>
    </location>
</feature>